<name>A0A430LA07_9HYPO</name>
<feature type="region of interest" description="Disordered" evidence="1">
    <location>
        <begin position="1"/>
        <end position="39"/>
    </location>
</feature>
<protein>
    <submittedName>
        <fullName evidence="2">Uncharacterized protein</fullName>
    </submittedName>
</protein>
<evidence type="ECO:0000313" key="2">
    <source>
        <dbReference type="EMBL" id="RTE72566.1"/>
    </source>
</evidence>
<evidence type="ECO:0000313" key="3">
    <source>
        <dbReference type="Proteomes" id="UP000287124"/>
    </source>
</evidence>
<organism evidence="2 3">
    <name type="scientific">Fusarium euwallaceae</name>
    <dbReference type="NCBI Taxonomy" id="1147111"/>
    <lineage>
        <taxon>Eukaryota</taxon>
        <taxon>Fungi</taxon>
        <taxon>Dikarya</taxon>
        <taxon>Ascomycota</taxon>
        <taxon>Pezizomycotina</taxon>
        <taxon>Sordariomycetes</taxon>
        <taxon>Hypocreomycetidae</taxon>
        <taxon>Hypocreales</taxon>
        <taxon>Nectriaceae</taxon>
        <taxon>Fusarium</taxon>
        <taxon>Fusarium solani species complex</taxon>
    </lineage>
</organism>
<accession>A0A430LA07</accession>
<proteinExistence type="predicted"/>
<reference evidence="2 3" key="1">
    <citation type="submission" date="2017-06" db="EMBL/GenBank/DDBJ databases">
        <title>Comparative genomic analysis of Ambrosia Fusariam Clade fungi.</title>
        <authorList>
            <person name="Stajich J.E."/>
            <person name="Carrillo J."/>
            <person name="Kijimoto T."/>
            <person name="Eskalen A."/>
            <person name="O'Donnell K."/>
            <person name="Kasson M."/>
        </authorList>
    </citation>
    <scope>NUCLEOTIDE SEQUENCE [LARGE SCALE GENOMIC DNA]</scope>
    <source>
        <strain evidence="2 3">UCR1854</strain>
    </source>
</reference>
<comment type="caution">
    <text evidence="2">The sequence shown here is derived from an EMBL/GenBank/DDBJ whole genome shotgun (WGS) entry which is preliminary data.</text>
</comment>
<dbReference type="EMBL" id="MIKF01000304">
    <property type="protein sequence ID" value="RTE72566.1"/>
    <property type="molecule type" value="Genomic_DNA"/>
</dbReference>
<dbReference type="Proteomes" id="UP000287124">
    <property type="component" value="Unassembled WGS sequence"/>
</dbReference>
<sequence>MTSNGRERRPPLEIARGGRGDRSNKSITVAEKDEKNSAAGVCSPPLLPPFSALPPCLLFPFAVAQFSLLPSQPAHQNPLQLFTHLLE</sequence>
<feature type="compositionally biased region" description="Basic and acidic residues" evidence="1">
    <location>
        <begin position="1"/>
        <end position="36"/>
    </location>
</feature>
<dbReference type="AlphaFoldDB" id="A0A430LA07"/>
<keyword evidence="3" id="KW-1185">Reference proteome</keyword>
<evidence type="ECO:0000256" key="1">
    <source>
        <dbReference type="SAM" id="MobiDB-lite"/>
    </source>
</evidence>
<gene>
    <name evidence="2" type="ORF">BHE90_013012</name>
</gene>